<dbReference type="OrthoDB" id="332281at2759"/>
<protein>
    <recommendedName>
        <fullName evidence="3">Conserved oligomeric Golgi complex subunit 2</fullName>
    </recommendedName>
    <alternativeName>
        <fullName evidence="8">Component of oligomeric Golgi complex 2</fullName>
    </alternativeName>
</protein>
<dbReference type="GO" id="GO:0007030">
    <property type="term" value="P:Golgi organization"/>
    <property type="evidence" value="ECO:0007669"/>
    <property type="project" value="InterPro"/>
</dbReference>
<evidence type="ECO:0000256" key="1">
    <source>
        <dbReference type="ARBA" id="ARBA00004395"/>
    </source>
</evidence>
<comment type="similarity">
    <text evidence="2">Belongs to the COG2 family.</text>
</comment>
<keyword evidence="11" id="KW-1185">Reference proteome</keyword>
<evidence type="ECO:0000256" key="8">
    <source>
        <dbReference type="ARBA" id="ARBA00031344"/>
    </source>
</evidence>
<keyword evidence="6" id="KW-0333">Golgi apparatus</keyword>
<gene>
    <name evidence="10" type="ORF">MERGE_002194</name>
</gene>
<dbReference type="GO" id="GO:0015031">
    <property type="term" value="P:protein transport"/>
    <property type="evidence" value="ECO:0007669"/>
    <property type="project" value="UniProtKB-KW"/>
</dbReference>
<evidence type="ECO:0000256" key="5">
    <source>
        <dbReference type="ARBA" id="ARBA00022927"/>
    </source>
</evidence>
<proteinExistence type="inferred from homology"/>
<dbReference type="Pfam" id="PF06148">
    <property type="entry name" value="COG2_N"/>
    <property type="match status" value="1"/>
</dbReference>
<dbReference type="GO" id="GO:0000139">
    <property type="term" value="C:Golgi membrane"/>
    <property type="evidence" value="ECO:0007669"/>
    <property type="project" value="UniProtKB-SubCell"/>
</dbReference>
<accession>A0A899FLL6</accession>
<dbReference type="InterPro" id="IPR024602">
    <property type="entry name" value="COG_su2_N"/>
</dbReference>
<evidence type="ECO:0000256" key="6">
    <source>
        <dbReference type="ARBA" id="ARBA00023034"/>
    </source>
</evidence>
<keyword evidence="5" id="KW-0653">Protein transport</keyword>
<dbReference type="PANTHER" id="PTHR12961">
    <property type="entry name" value="CONSERVED OLIGOMERIC GOLGI COMPLEX COMPONENT 2"/>
    <property type="match status" value="1"/>
</dbReference>
<feature type="domain" description="Conserved oligomeric Golgi complex subunit 2 N-terminal" evidence="9">
    <location>
        <begin position="28"/>
        <end position="89"/>
    </location>
</feature>
<dbReference type="GO" id="GO:0006891">
    <property type="term" value="P:intra-Golgi vesicle-mediated transport"/>
    <property type="evidence" value="ECO:0007669"/>
    <property type="project" value="TreeGrafter"/>
</dbReference>
<dbReference type="PANTHER" id="PTHR12961:SF0">
    <property type="entry name" value="CONSERVED OLIGOMERIC GOLGI COMPLEX SUBUNIT 2"/>
    <property type="match status" value="1"/>
</dbReference>
<evidence type="ECO:0000256" key="3">
    <source>
        <dbReference type="ARBA" id="ARBA00020977"/>
    </source>
</evidence>
<keyword evidence="7" id="KW-0472">Membrane</keyword>
<evidence type="ECO:0000313" key="11">
    <source>
        <dbReference type="Proteomes" id="UP000663699"/>
    </source>
</evidence>
<reference evidence="10" key="1">
    <citation type="submission" date="2020-06" db="EMBL/GenBank/DDBJ databases">
        <title>Genomes of multiple members of Pneumocystis genus reveal paths to human pathogen Pneumocystis jirovecii.</title>
        <authorList>
            <person name="Cisse O.H."/>
            <person name="Ma L."/>
            <person name="Dekker J."/>
            <person name="Khil P."/>
            <person name="Jo J."/>
            <person name="Brenchley J."/>
            <person name="Blair R."/>
            <person name="Pahar B."/>
            <person name="Chabe M."/>
            <person name="Van Rompay K.A."/>
            <person name="Keesler R."/>
            <person name="Sukura A."/>
            <person name="Hirsch V."/>
            <person name="Kutty G."/>
            <person name="Liu Y."/>
            <person name="Peng L."/>
            <person name="Chen J."/>
            <person name="Song J."/>
            <person name="Weissenbacher-Lang C."/>
            <person name="Xu J."/>
            <person name="Upham N.S."/>
            <person name="Stajich J.E."/>
            <person name="Cuomo C.A."/>
            <person name="Cushion M.T."/>
            <person name="Kovacs J.A."/>
        </authorList>
    </citation>
    <scope>NUCLEOTIDE SEQUENCE</scope>
    <source>
        <strain evidence="10">2A</strain>
    </source>
</reference>
<organism evidence="10 11">
    <name type="scientific">Pneumocystis wakefieldiae</name>
    <dbReference type="NCBI Taxonomy" id="38082"/>
    <lineage>
        <taxon>Eukaryota</taxon>
        <taxon>Fungi</taxon>
        <taxon>Dikarya</taxon>
        <taxon>Ascomycota</taxon>
        <taxon>Taphrinomycotina</taxon>
        <taxon>Pneumocystomycetes</taxon>
        <taxon>Pneumocystaceae</taxon>
        <taxon>Pneumocystis</taxon>
    </lineage>
</organism>
<evidence type="ECO:0000256" key="7">
    <source>
        <dbReference type="ARBA" id="ARBA00023136"/>
    </source>
</evidence>
<name>A0A899FLL6_9ASCO</name>
<evidence type="ECO:0000256" key="2">
    <source>
        <dbReference type="ARBA" id="ARBA00007603"/>
    </source>
</evidence>
<dbReference type="GO" id="GO:0017119">
    <property type="term" value="C:Golgi transport complex"/>
    <property type="evidence" value="ECO:0007669"/>
    <property type="project" value="TreeGrafter"/>
</dbReference>
<keyword evidence="4" id="KW-0813">Transport</keyword>
<dbReference type="EMBL" id="CP054535">
    <property type="protein sequence ID" value="QSL64890.1"/>
    <property type="molecule type" value="Genomic_DNA"/>
</dbReference>
<evidence type="ECO:0000313" key="10">
    <source>
        <dbReference type="EMBL" id="QSL64890.1"/>
    </source>
</evidence>
<evidence type="ECO:0000256" key="4">
    <source>
        <dbReference type="ARBA" id="ARBA00022448"/>
    </source>
</evidence>
<dbReference type="Proteomes" id="UP000663699">
    <property type="component" value="Chromosome 4"/>
</dbReference>
<sequence>MTNEDFLKDSDQENTLNDLLSFDLCKELNKEALLKEDFSVDDFLKEIYKFHTLEDLQIKLKELLNSIENDIFTLIYNEYNSFFKVTCDILENENKIVDLSVRLSKFKDEVQEIYKVIQQNVVSMDQELSKKKELYRKKAIATNLLNVNMMIEDMENLLYKDSEKFDDADTIVLQQAAKSYISLRYYSSLIPSQHPFIEKRKEKIKTVQNNFFNCLASALHKYRKDASQIENLLRVLQIYREIDASAEACHQLSKIK</sequence>
<comment type="subcellular location">
    <subcellularLocation>
        <location evidence="1">Golgi apparatus membrane</location>
        <topology evidence="1">Peripheral membrane protein</topology>
    </subcellularLocation>
</comment>
<dbReference type="InterPro" id="IPR009316">
    <property type="entry name" value="COG2"/>
</dbReference>
<dbReference type="AlphaFoldDB" id="A0A899FLL6"/>
<evidence type="ECO:0000259" key="9">
    <source>
        <dbReference type="Pfam" id="PF06148"/>
    </source>
</evidence>